<dbReference type="NCBIfam" id="TIGR00135">
    <property type="entry name" value="gatC"/>
    <property type="match status" value="1"/>
</dbReference>
<evidence type="ECO:0000313" key="2">
    <source>
        <dbReference type="EMBL" id="ACZ48976.1"/>
    </source>
</evidence>
<dbReference type="OrthoDB" id="9794326at2"/>
<dbReference type="Gene3D" id="1.10.20.60">
    <property type="entry name" value="Glu-tRNAGln amidotransferase C subunit, N-terminal domain"/>
    <property type="match status" value="1"/>
</dbReference>
<keyword evidence="2" id="KW-0808">Transferase</keyword>
<dbReference type="EMBL" id="CP001759">
    <property type="protein sequence ID" value="ACZ48976.1"/>
    <property type="molecule type" value="Genomic_DNA"/>
</dbReference>
<dbReference type="GO" id="GO:0006412">
    <property type="term" value="P:translation"/>
    <property type="evidence" value="ECO:0007669"/>
    <property type="project" value="UniProtKB-UniRule"/>
</dbReference>
<dbReference type="Proteomes" id="UP000000630">
    <property type="component" value="Chromosome"/>
</dbReference>
<evidence type="ECO:0000256" key="1">
    <source>
        <dbReference type="HAMAP-Rule" id="MF_00122"/>
    </source>
</evidence>
<comment type="similarity">
    <text evidence="1">Belongs to the GatC family.</text>
</comment>
<comment type="catalytic activity">
    <reaction evidence="1">
        <text>L-glutamyl-tRNA(Gln) + L-glutamine + ATP + H2O = L-glutaminyl-tRNA(Gln) + L-glutamate + ADP + phosphate + H(+)</text>
        <dbReference type="Rhea" id="RHEA:17521"/>
        <dbReference type="Rhea" id="RHEA-COMP:9681"/>
        <dbReference type="Rhea" id="RHEA-COMP:9684"/>
        <dbReference type="ChEBI" id="CHEBI:15377"/>
        <dbReference type="ChEBI" id="CHEBI:15378"/>
        <dbReference type="ChEBI" id="CHEBI:29985"/>
        <dbReference type="ChEBI" id="CHEBI:30616"/>
        <dbReference type="ChEBI" id="CHEBI:43474"/>
        <dbReference type="ChEBI" id="CHEBI:58359"/>
        <dbReference type="ChEBI" id="CHEBI:78520"/>
        <dbReference type="ChEBI" id="CHEBI:78521"/>
        <dbReference type="ChEBI" id="CHEBI:456216"/>
    </reaction>
</comment>
<dbReference type="SUPFAM" id="SSF141000">
    <property type="entry name" value="Glu-tRNAGln amidotransferase C subunit"/>
    <property type="match status" value="1"/>
</dbReference>
<dbReference type="GO" id="GO:0050567">
    <property type="term" value="F:glutaminyl-tRNA synthase (glutamine-hydrolyzing) activity"/>
    <property type="evidence" value="ECO:0007669"/>
    <property type="project" value="UniProtKB-UniRule"/>
</dbReference>
<organism evidence="2 3">
    <name type="scientific">Anaplasma centrale (strain Israel)</name>
    <name type="common">Anaplasma marginale subsp. centrale (strain Israel)</name>
    <dbReference type="NCBI Taxonomy" id="574556"/>
    <lineage>
        <taxon>Bacteria</taxon>
        <taxon>Pseudomonadati</taxon>
        <taxon>Pseudomonadota</taxon>
        <taxon>Alphaproteobacteria</taxon>
        <taxon>Rickettsiales</taxon>
        <taxon>Anaplasmataceae</taxon>
        <taxon>Anaplasma</taxon>
    </lineage>
</organism>
<comment type="subunit">
    <text evidence="1">Heterotrimer of A, B and C subunits.</text>
</comment>
<keyword evidence="1" id="KW-0436">Ligase</keyword>
<keyword evidence="1" id="KW-0547">Nucleotide-binding</keyword>
<name>D1ATU8_ANACI</name>
<keyword evidence="3" id="KW-1185">Reference proteome</keyword>
<dbReference type="HAMAP" id="MF_00122">
    <property type="entry name" value="GatC"/>
    <property type="match status" value="1"/>
</dbReference>
<evidence type="ECO:0000313" key="3">
    <source>
        <dbReference type="Proteomes" id="UP000000630"/>
    </source>
</evidence>
<dbReference type="EC" id="6.3.5.-" evidence="1"/>
<dbReference type="GO" id="GO:0006450">
    <property type="term" value="P:regulation of translational fidelity"/>
    <property type="evidence" value="ECO:0007669"/>
    <property type="project" value="InterPro"/>
</dbReference>
<dbReference type="HOGENOM" id="CLU_105899_2_0_5"/>
<proteinExistence type="inferred from homology"/>
<dbReference type="GO" id="GO:0050566">
    <property type="term" value="F:asparaginyl-tRNA synthase (glutamine-hydrolyzing) activity"/>
    <property type="evidence" value="ECO:0007669"/>
    <property type="project" value="RHEA"/>
</dbReference>
<dbReference type="InterPro" id="IPR003837">
    <property type="entry name" value="GatC"/>
</dbReference>
<gene>
    <name evidence="1" type="primary">gatC</name>
    <name evidence="2" type="ordered locus">ACIS_00322</name>
</gene>
<dbReference type="GO" id="GO:0016740">
    <property type="term" value="F:transferase activity"/>
    <property type="evidence" value="ECO:0007669"/>
    <property type="project" value="UniProtKB-KW"/>
</dbReference>
<sequence length="106" mass="11620">MKKSSDRAAVCVGREELARTARLVRLRISEHEIDRYCEELGSVVAWFNMLSEVDTTGVDPVLHGGAPGPLQTRHDTVDDGGMRDQVLACSEVGTEAGCFFVKKVIE</sequence>
<dbReference type="PANTHER" id="PTHR15004:SF0">
    <property type="entry name" value="GLUTAMYL-TRNA(GLN) AMIDOTRANSFERASE SUBUNIT C, MITOCHONDRIAL"/>
    <property type="match status" value="1"/>
</dbReference>
<dbReference type="AlphaFoldDB" id="D1ATU8"/>
<protein>
    <recommendedName>
        <fullName evidence="1">Aspartyl/glutamyl-tRNA(Asn/Gln) amidotransferase subunit C</fullName>
        <shortName evidence="1">Asp/Glu-ADT subunit C</shortName>
        <ecNumber evidence="1">6.3.5.-</ecNumber>
    </recommendedName>
</protein>
<dbReference type="InterPro" id="IPR036113">
    <property type="entry name" value="Asp/Glu-ADT_sf_sub_c"/>
</dbReference>
<dbReference type="eggNOG" id="COG0721">
    <property type="taxonomic scope" value="Bacteria"/>
</dbReference>
<dbReference type="Pfam" id="PF02686">
    <property type="entry name" value="GatC"/>
    <property type="match status" value="1"/>
</dbReference>
<keyword evidence="1" id="KW-0648">Protein biosynthesis</keyword>
<comment type="function">
    <text evidence="1">Allows the formation of correctly charged Asn-tRNA(Asn) or Gln-tRNA(Gln) through the transamidation of misacylated Asp-tRNA(Asn) or Glu-tRNA(Gln) in organisms which lack either or both of asparaginyl-tRNA or glutaminyl-tRNA synthetases. The reaction takes place in the presence of glutamine and ATP through an activated phospho-Asp-tRNA(Asn) or phospho-Glu-tRNA(Gln).</text>
</comment>
<dbReference type="STRING" id="574556.ACIS_00322"/>
<reference evidence="2 3" key="1">
    <citation type="journal article" date="2010" name="J. Bacteriol.">
        <title>Complete genome sequence of Anaplasma marginale subsp. centrale.</title>
        <authorList>
            <person name="Herndon D.R."/>
            <person name="Palmer G.H."/>
            <person name="Shkap V."/>
            <person name="Knowles D.P. Jr."/>
            <person name="Brayton K.A."/>
        </authorList>
    </citation>
    <scope>NUCLEOTIDE SEQUENCE [LARGE SCALE GENOMIC DNA]</scope>
    <source>
        <strain evidence="2 3">Israel</strain>
    </source>
</reference>
<accession>D1ATU8</accession>
<dbReference type="KEGG" id="acn:ACIS_00322"/>
<comment type="catalytic activity">
    <reaction evidence="1">
        <text>L-aspartyl-tRNA(Asn) + L-glutamine + ATP + H2O = L-asparaginyl-tRNA(Asn) + L-glutamate + ADP + phosphate + 2 H(+)</text>
        <dbReference type="Rhea" id="RHEA:14513"/>
        <dbReference type="Rhea" id="RHEA-COMP:9674"/>
        <dbReference type="Rhea" id="RHEA-COMP:9677"/>
        <dbReference type="ChEBI" id="CHEBI:15377"/>
        <dbReference type="ChEBI" id="CHEBI:15378"/>
        <dbReference type="ChEBI" id="CHEBI:29985"/>
        <dbReference type="ChEBI" id="CHEBI:30616"/>
        <dbReference type="ChEBI" id="CHEBI:43474"/>
        <dbReference type="ChEBI" id="CHEBI:58359"/>
        <dbReference type="ChEBI" id="CHEBI:78515"/>
        <dbReference type="ChEBI" id="CHEBI:78516"/>
        <dbReference type="ChEBI" id="CHEBI:456216"/>
    </reaction>
</comment>
<dbReference type="RefSeq" id="WP_012880456.1">
    <property type="nucleotide sequence ID" value="NC_013532.1"/>
</dbReference>
<dbReference type="PANTHER" id="PTHR15004">
    <property type="entry name" value="GLUTAMYL-TRNA(GLN) AMIDOTRANSFERASE SUBUNIT C, MITOCHONDRIAL"/>
    <property type="match status" value="1"/>
</dbReference>
<keyword evidence="1" id="KW-0067">ATP-binding</keyword>
<dbReference type="GO" id="GO:0005524">
    <property type="term" value="F:ATP binding"/>
    <property type="evidence" value="ECO:0007669"/>
    <property type="project" value="UniProtKB-KW"/>
</dbReference>
<dbReference type="GO" id="GO:0070681">
    <property type="term" value="P:glutaminyl-tRNAGln biosynthesis via transamidation"/>
    <property type="evidence" value="ECO:0007669"/>
    <property type="project" value="TreeGrafter"/>
</dbReference>